<dbReference type="InterPro" id="IPR036249">
    <property type="entry name" value="Thioredoxin-like_sf"/>
</dbReference>
<evidence type="ECO:0000256" key="1">
    <source>
        <dbReference type="ARBA" id="ARBA00008987"/>
    </source>
</evidence>
<dbReference type="Gene3D" id="2.30.30.380">
    <property type="entry name" value="Zn-finger domain of Sec23/24"/>
    <property type="match status" value="1"/>
</dbReference>
<dbReference type="EMBL" id="FNRJ01000002">
    <property type="protein sequence ID" value="SEA25417.1"/>
    <property type="molecule type" value="Genomic_DNA"/>
</dbReference>
<dbReference type="PROSITE" id="PS00194">
    <property type="entry name" value="THIOREDOXIN_1"/>
    <property type="match status" value="1"/>
</dbReference>
<keyword evidence="3" id="KW-0479">Metal-binding</keyword>
<dbReference type="RefSeq" id="WP_091823215.1">
    <property type="nucleotide sequence ID" value="NZ_FNRJ01000002.1"/>
</dbReference>
<dbReference type="OrthoDB" id="9790390at2"/>
<evidence type="ECO:0000259" key="8">
    <source>
        <dbReference type="PROSITE" id="PS51352"/>
    </source>
</evidence>
<dbReference type="PANTHER" id="PTHR45663:SF11">
    <property type="entry name" value="GEO12009P1"/>
    <property type="match status" value="1"/>
</dbReference>
<evidence type="ECO:0000256" key="3">
    <source>
        <dbReference type="ARBA" id="ARBA00022723"/>
    </source>
</evidence>
<organism evidence="9 10">
    <name type="scientific">Marinobacterium iners DSM 11526</name>
    <dbReference type="NCBI Taxonomy" id="1122198"/>
    <lineage>
        <taxon>Bacteria</taxon>
        <taxon>Pseudomonadati</taxon>
        <taxon>Pseudomonadota</taxon>
        <taxon>Gammaproteobacteria</taxon>
        <taxon>Oceanospirillales</taxon>
        <taxon>Oceanospirillaceae</taxon>
        <taxon>Marinobacterium</taxon>
    </lineage>
</organism>
<accession>A0A1H3ZP16</accession>
<dbReference type="Proteomes" id="UP000242469">
    <property type="component" value="Unassembled WGS sequence"/>
</dbReference>
<dbReference type="Pfam" id="PF00085">
    <property type="entry name" value="Thioredoxin"/>
    <property type="match status" value="1"/>
</dbReference>
<keyword evidence="5" id="KW-1015">Disulfide bond</keyword>
<dbReference type="InterPro" id="IPR017937">
    <property type="entry name" value="Thioredoxin_CS"/>
</dbReference>
<dbReference type="NCBIfam" id="TIGR01068">
    <property type="entry name" value="thioredoxin"/>
    <property type="match status" value="1"/>
</dbReference>
<keyword evidence="4" id="KW-0249">Electron transport</keyword>
<proteinExistence type="inferred from homology"/>
<keyword evidence="2" id="KW-0813">Transport</keyword>
<protein>
    <recommendedName>
        <fullName evidence="7">Thioredoxin</fullName>
    </recommendedName>
</protein>
<keyword evidence="6" id="KW-0676">Redox-active center</keyword>
<reference evidence="10" key="1">
    <citation type="submission" date="2016-10" db="EMBL/GenBank/DDBJ databases">
        <authorList>
            <person name="Varghese N."/>
            <person name="Submissions S."/>
        </authorList>
    </citation>
    <scope>NUCLEOTIDE SEQUENCE [LARGE SCALE GENOMIC DNA]</scope>
    <source>
        <strain evidence="10">DSM 11526</strain>
    </source>
</reference>
<evidence type="ECO:0000256" key="6">
    <source>
        <dbReference type="ARBA" id="ARBA00023284"/>
    </source>
</evidence>
<gene>
    <name evidence="9" type="ORF">SAMN02745729_102113</name>
</gene>
<dbReference type="InterPro" id="IPR005746">
    <property type="entry name" value="Thioredoxin"/>
</dbReference>
<dbReference type="AlphaFoldDB" id="A0A1H3ZP16"/>
<comment type="similarity">
    <text evidence="1">Belongs to the thioredoxin family.</text>
</comment>
<dbReference type="GO" id="GO:0005829">
    <property type="term" value="C:cytosol"/>
    <property type="evidence" value="ECO:0007669"/>
    <property type="project" value="TreeGrafter"/>
</dbReference>
<dbReference type="GO" id="GO:0015035">
    <property type="term" value="F:protein-disulfide reductase activity"/>
    <property type="evidence" value="ECO:0007669"/>
    <property type="project" value="UniProtKB-UniRule"/>
</dbReference>
<dbReference type="InterPro" id="IPR013766">
    <property type="entry name" value="Thioredoxin_domain"/>
</dbReference>
<dbReference type="SUPFAM" id="SSF52833">
    <property type="entry name" value="Thioredoxin-like"/>
    <property type="match status" value="1"/>
</dbReference>
<dbReference type="PRINTS" id="PR00421">
    <property type="entry name" value="THIOREDOXIN"/>
</dbReference>
<dbReference type="InterPro" id="IPR049299">
    <property type="entry name" value="Thio2_N"/>
</dbReference>
<dbReference type="PROSITE" id="PS51352">
    <property type="entry name" value="THIOREDOXIN_2"/>
    <property type="match status" value="1"/>
</dbReference>
<dbReference type="STRING" id="1122198.SAMN02745729_102113"/>
<feature type="domain" description="Thioredoxin" evidence="8">
    <location>
        <begin position="33"/>
        <end position="144"/>
    </location>
</feature>
<dbReference type="PANTHER" id="PTHR45663">
    <property type="entry name" value="GEO12009P1"/>
    <property type="match status" value="1"/>
</dbReference>
<keyword evidence="10" id="KW-1185">Reference proteome</keyword>
<evidence type="ECO:0000313" key="10">
    <source>
        <dbReference type="Proteomes" id="UP000242469"/>
    </source>
</evidence>
<evidence type="ECO:0000313" key="9">
    <source>
        <dbReference type="EMBL" id="SEA25417.1"/>
    </source>
</evidence>
<evidence type="ECO:0000256" key="5">
    <source>
        <dbReference type="ARBA" id="ARBA00023157"/>
    </source>
</evidence>
<dbReference type="CDD" id="cd02947">
    <property type="entry name" value="TRX_family"/>
    <property type="match status" value="1"/>
</dbReference>
<dbReference type="FunFam" id="3.40.30.10:FF:000001">
    <property type="entry name" value="Thioredoxin"/>
    <property type="match status" value="1"/>
</dbReference>
<sequence length="144" mass="16035">MSDSLHISCPSCLATNRIPASRLTQKPVCGRCHQPLFMATPLELDETAFARVQANTDLPVLVDFWASWCGPCKMMAPVFERAAAELEPACRLVKINTEQCQNLSARYQIRSIPTLLLLQGGQEVARQAGAMDQVSLVRWVRQHL</sequence>
<dbReference type="NCBIfam" id="NF008229">
    <property type="entry name" value="PRK10996.1"/>
    <property type="match status" value="1"/>
</dbReference>
<evidence type="ECO:0000256" key="4">
    <source>
        <dbReference type="ARBA" id="ARBA00022982"/>
    </source>
</evidence>
<dbReference type="Pfam" id="PF21352">
    <property type="entry name" value="Zn_ribbon_Thio2"/>
    <property type="match status" value="1"/>
</dbReference>
<evidence type="ECO:0000256" key="7">
    <source>
        <dbReference type="NCBIfam" id="TIGR01068"/>
    </source>
</evidence>
<evidence type="ECO:0000256" key="2">
    <source>
        <dbReference type="ARBA" id="ARBA00022448"/>
    </source>
</evidence>
<dbReference type="Gene3D" id="3.40.30.10">
    <property type="entry name" value="Glutaredoxin"/>
    <property type="match status" value="1"/>
</dbReference>
<name>A0A1H3ZP16_9GAMM</name>
<dbReference type="GO" id="GO:0045454">
    <property type="term" value="P:cell redox homeostasis"/>
    <property type="evidence" value="ECO:0007669"/>
    <property type="project" value="TreeGrafter"/>
</dbReference>
<dbReference type="GO" id="GO:0046872">
    <property type="term" value="F:metal ion binding"/>
    <property type="evidence" value="ECO:0007669"/>
    <property type="project" value="UniProtKB-KW"/>
</dbReference>